<name>A0A0E2BBG5_9LEPT</name>
<organism evidence="1 2">
    <name type="scientific">Leptospira santarosai str. MOR084</name>
    <dbReference type="NCBI Taxonomy" id="1049984"/>
    <lineage>
        <taxon>Bacteria</taxon>
        <taxon>Pseudomonadati</taxon>
        <taxon>Spirochaetota</taxon>
        <taxon>Spirochaetia</taxon>
        <taxon>Leptospirales</taxon>
        <taxon>Leptospiraceae</taxon>
        <taxon>Leptospira</taxon>
    </lineage>
</organism>
<protein>
    <submittedName>
        <fullName evidence="1">Uncharacterized protein</fullName>
    </submittedName>
</protein>
<dbReference type="AlphaFoldDB" id="A0A0E2BBG5"/>
<dbReference type="EMBL" id="AHON02000078">
    <property type="protein sequence ID" value="EKO32234.1"/>
    <property type="molecule type" value="Genomic_DNA"/>
</dbReference>
<proteinExistence type="predicted"/>
<dbReference type="Proteomes" id="UP000006329">
    <property type="component" value="Unassembled WGS sequence"/>
</dbReference>
<comment type="caution">
    <text evidence="1">The sequence shown here is derived from an EMBL/GenBank/DDBJ whole genome shotgun (WGS) entry which is preliminary data.</text>
</comment>
<evidence type="ECO:0000313" key="2">
    <source>
        <dbReference type="Proteomes" id="UP000006329"/>
    </source>
</evidence>
<sequence>MPYDYDFDEDFEVEAGYDEDVTGEEVLTFACEDCDHRWEEDAYEAEDYGLEGAICPMCGSSVVIEF</sequence>
<evidence type="ECO:0000313" key="1">
    <source>
        <dbReference type="EMBL" id="EKO32234.1"/>
    </source>
</evidence>
<reference evidence="1" key="1">
    <citation type="submission" date="2012-10" db="EMBL/GenBank/DDBJ databases">
        <authorList>
            <person name="Harkins D.M."/>
            <person name="Durkin A.S."/>
            <person name="Brinkac L.M."/>
            <person name="Haft D.H."/>
            <person name="Selengut J.D."/>
            <person name="Sanka R."/>
            <person name="DePew J."/>
            <person name="Purushe J."/>
            <person name="Matthias M.A."/>
            <person name="Vinetz J.M."/>
            <person name="Sutton G.G."/>
            <person name="Nierman W.C."/>
            <person name="Fouts D.E."/>
        </authorList>
    </citation>
    <scope>NUCLEOTIDE SEQUENCE [LARGE SCALE GENOMIC DNA]</scope>
    <source>
        <strain evidence="1">MOR084</strain>
    </source>
</reference>
<keyword evidence="2" id="KW-1185">Reference proteome</keyword>
<gene>
    <name evidence="1" type="ORF">LEP1GSC179_3981</name>
</gene>
<dbReference type="RefSeq" id="WP_004458136.1">
    <property type="nucleotide sequence ID" value="NZ_AHON02000078.1"/>
</dbReference>
<dbReference type="GeneID" id="29741896"/>
<accession>A0A0E2BBG5</accession>